<accession>A0A563U7K1</accession>
<comment type="caution">
    <text evidence="6">The sequence shown here is derived from an EMBL/GenBank/DDBJ whole genome shotgun (WGS) entry which is preliminary data.</text>
</comment>
<sequence length="342" mass="33626">MSSCKKKDAVTPDPIPVTTTGKVSAVAGSGAAGFANGTAGSAVFSYPTGITIDASGNNLLVADQANNQIRKIVISSGATTTFSGSTVQGSTNASAAGVVAAYNNPSGVAVDATGNTYVADFANNQIRKITSAGVVSTLAGSTSSGKVDATGTTARFNGPASVAVNPLTGDVYVAEYNNHTIRKVTSAGVVTTVAGNGAGKVDATGTSAKFNGPRGIALNTATGDIYVADALNNVIRKVTSAGVVTTFAGSGNMGNADGAGTAASFNRPTGVAVDAAGNVYVADTNNNLVRKITPAGTVTSVAGSGYLNLITPFNSPVAVAVDATGTIYVASSLGNVIQKITQ</sequence>
<keyword evidence="2" id="KW-0677">Repeat</keyword>
<dbReference type="InterPro" id="IPR001258">
    <property type="entry name" value="NHL_repeat"/>
</dbReference>
<dbReference type="GO" id="GO:0016020">
    <property type="term" value="C:membrane"/>
    <property type="evidence" value="ECO:0007669"/>
    <property type="project" value="InterPro"/>
</dbReference>
<dbReference type="GO" id="GO:0006518">
    <property type="term" value="P:peptide metabolic process"/>
    <property type="evidence" value="ECO:0007669"/>
    <property type="project" value="InterPro"/>
</dbReference>
<feature type="repeat" description="NHL" evidence="4">
    <location>
        <begin position="144"/>
        <end position="187"/>
    </location>
</feature>
<dbReference type="PRINTS" id="PR00790">
    <property type="entry name" value="PAMONOXGNASE"/>
</dbReference>
<name>A0A563U7K1_9SPHI</name>
<dbReference type="OrthoDB" id="791543at2"/>
<reference evidence="6 7" key="1">
    <citation type="submission" date="2019-07" db="EMBL/GenBank/DDBJ databases">
        <authorList>
            <person name="Kim J."/>
        </authorList>
    </citation>
    <scope>NUCLEOTIDE SEQUENCE [LARGE SCALE GENOMIC DNA]</scope>
    <source>
        <strain evidence="6 7">MJ1a</strain>
    </source>
</reference>
<dbReference type="Pfam" id="PF25021">
    <property type="entry name" value="TEN_NHL"/>
    <property type="match status" value="1"/>
</dbReference>
<dbReference type="GO" id="GO:0004598">
    <property type="term" value="F:peptidylamidoglycolate lyase activity"/>
    <property type="evidence" value="ECO:0007669"/>
    <property type="project" value="UniProtKB-EC"/>
</dbReference>
<dbReference type="PANTHER" id="PTHR13833:SF71">
    <property type="entry name" value="NHL DOMAIN-CONTAINING PROTEIN"/>
    <property type="match status" value="1"/>
</dbReference>
<dbReference type="AlphaFoldDB" id="A0A563U7K1"/>
<evidence type="ECO:0000313" key="7">
    <source>
        <dbReference type="Proteomes" id="UP000318010"/>
    </source>
</evidence>
<feature type="domain" description="Teneurin NHL" evidence="5">
    <location>
        <begin position="98"/>
        <end position="196"/>
    </location>
</feature>
<evidence type="ECO:0000259" key="5">
    <source>
        <dbReference type="Pfam" id="PF25021"/>
    </source>
</evidence>
<gene>
    <name evidence="6" type="ORF">FPZ42_07520</name>
</gene>
<feature type="repeat" description="NHL" evidence="4">
    <location>
        <begin position="265"/>
        <end position="295"/>
    </location>
</feature>
<dbReference type="InterPro" id="IPR056822">
    <property type="entry name" value="TEN_NHL"/>
</dbReference>
<proteinExistence type="predicted"/>
<dbReference type="InterPro" id="IPR011042">
    <property type="entry name" value="6-blade_b-propeller_TolB-like"/>
</dbReference>
<dbReference type="InterPro" id="IPR000720">
    <property type="entry name" value="PHM/PAL"/>
</dbReference>
<evidence type="ECO:0000313" key="6">
    <source>
        <dbReference type="EMBL" id="TWR27315.1"/>
    </source>
</evidence>
<dbReference type="PANTHER" id="PTHR13833">
    <property type="match status" value="1"/>
</dbReference>
<evidence type="ECO:0000256" key="1">
    <source>
        <dbReference type="ARBA" id="ARBA00012343"/>
    </source>
</evidence>
<dbReference type="SUPFAM" id="SSF101898">
    <property type="entry name" value="NHL repeat"/>
    <property type="match status" value="1"/>
</dbReference>
<dbReference type="Pfam" id="PF01436">
    <property type="entry name" value="NHL"/>
    <property type="match status" value="3"/>
</dbReference>
<dbReference type="PROSITE" id="PS51125">
    <property type="entry name" value="NHL"/>
    <property type="match status" value="2"/>
</dbReference>
<protein>
    <recommendedName>
        <fullName evidence="1">peptidylamidoglycolate lyase</fullName>
        <ecNumber evidence="1">4.3.2.5</ecNumber>
    </recommendedName>
</protein>
<dbReference type="Proteomes" id="UP000318010">
    <property type="component" value="Unassembled WGS sequence"/>
</dbReference>
<evidence type="ECO:0000256" key="3">
    <source>
        <dbReference type="ARBA" id="ARBA00023239"/>
    </source>
</evidence>
<dbReference type="Gene3D" id="2.120.10.30">
    <property type="entry name" value="TolB, C-terminal domain"/>
    <property type="match status" value="4"/>
</dbReference>
<evidence type="ECO:0000256" key="4">
    <source>
        <dbReference type="PROSITE-ProRule" id="PRU00504"/>
    </source>
</evidence>
<organism evidence="6 7">
    <name type="scientific">Mucilaginibacter achroorhodeus</name>
    <dbReference type="NCBI Taxonomy" id="2599294"/>
    <lineage>
        <taxon>Bacteria</taxon>
        <taxon>Pseudomonadati</taxon>
        <taxon>Bacteroidota</taxon>
        <taxon>Sphingobacteriia</taxon>
        <taxon>Sphingobacteriales</taxon>
        <taxon>Sphingobacteriaceae</taxon>
        <taxon>Mucilaginibacter</taxon>
    </lineage>
</organism>
<dbReference type="Gene3D" id="2.40.10.500">
    <property type="match status" value="1"/>
</dbReference>
<dbReference type="EMBL" id="VOEI01000002">
    <property type="protein sequence ID" value="TWR27315.1"/>
    <property type="molecule type" value="Genomic_DNA"/>
</dbReference>
<dbReference type="EC" id="4.3.2.5" evidence="1"/>
<keyword evidence="3" id="KW-0456">Lyase</keyword>
<keyword evidence="7" id="KW-1185">Reference proteome</keyword>
<evidence type="ECO:0000256" key="2">
    <source>
        <dbReference type="ARBA" id="ARBA00022737"/>
    </source>
</evidence>